<dbReference type="AlphaFoldDB" id="A0A699UUF6"/>
<name>A0A699UUF6_TANCI</name>
<evidence type="ECO:0000256" key="1">
    <source>
        <dbReference type="SAM" id="MobiDB-lite"/>
    </source>
</evidence>
<protein>
    <submittedName>
        <fullName evidence="2">Uncharacterized protein</fullName>
    </submittedName>
</protein>
<evidence type="ECO:0000313" key="2">
    <source>
        <dbReference type="EMBL" id="GFD25743.1"/>
    </source>
</evidence>
<organism evidence="2">
    <name type="scientific">Tanacetum cinerariifolium</name>
    <name type="common">Dalmatian daisy</name>
    <name type="synonym">Chrysanthemum cinerariifolium</name>
    <dbReference type="NCBI Taxonomy" id="118510"/>
    <lineage>
        <taxon>Eukaryota</taxon>
        <taxon>Viridiplantae</taxon>
        <taxon>Streptophyta</taxon>
        <taxon>Embryophyta</taxon>
        <taxon>Tracheophyta</taxon>
        <taxon>Spermatophyta</taxon>
        <taxon>Magnoliopsida</taxon>
        <taxon>eudicotyledons</taxon>
        <taxon>Gunneridae</taxon>
        <taxon>Pentapetalae</taxon>
        <taxon>asterids</taxon>
        <taxon>campanulids</taxon>
        <taxon>Asterales</taxon>
        <taxon>Asteraceae</taxon>
        <taxon>Asteroideae</taxon>
        <taxon>Anthemideae</taxon>
        <taxon>Anthemidinae</taxon>
        <taxon>Tanacetum</taxon>
    </lineage>
</organism>
<feature type="compositionally biased region" description="Basic and acidic residues" evidence="1">
    <location>
        <begin position="1"/>
        <end position="11"/>
    </location>
</feature>
<reference evidence="2" key="1">
    <citation type="journal article" date="2019" name="Sci. Rep.">
        <title>Draft genome of Tanacetum cinerariifolium, the natural source of mosquito coil.</title>
        <authorList>
            <person name="Yamashiro T."/>
            <person name="Shiraishi A."/>
            <person name="Satake H."/>
            <person name="Nakayama K."/>
        </authorList>
    </citation>
    <scope>NUCLEOTIDE SEQUENCE</scope>
</reference>
<gene>
    <name evidence="2" type="ORF">Tci_897712</name>
</gene>
<proteinExistence type="predicted"/>
<dbReference type="EMBL" id="BKCJ011363103">
    <property type="protein sequence ID" value="GFD25743.1"/>
    <property type="molecule type" value="Genomic_DNA"/>
</dbReference>
<comment type="caution">
    <text evidence="2">The sequence shown here is derived from an EMBL/GenBank/DDBJ whole genome shotgun (WGS) entry which is preliminary data.</text>
</comment>
<feature type="compositionally biased region" description="Basic and acidic residues" evidence="1">
    <location>
        <begin position="110"/>
        <end position="121"/>
    </location>
</feature>
<feature type="compositionally biased region" description="Low complexity" evidence="1">
    <location>
        <begin position="98"/>
        <end position="109"/>
    </location>
</feature>
<accession>A0A699UUF6</accession>
<sequence>SSLGDSSERPQHSSSHSAEPSSKRCRSLTDFVPSSAPVMGSLAPTHADLLPPRKRDHIEVGPRDDREKLEASAGDTVLLGIDSRSVPMVDEEIIEPVGGDSSSSSGTRDGTVKSVEDIPVD</sequence>
<feature type="non-terminal residue" evidence="2">
    <location>
        <position position="121"/>
    </location>
</feature>
<feature type="region of interest" description="Disordered" evidence="1">
    <location>
        <begin position="94"/>
        <end position="121"/>
    </location>
</feature>
<feature type="region of interest" description="Disordered" evidence="1">
    <location>
        <begin position="1"/>
        <end position="66"/>
    </location>
</feature>
<feature type="non-terminal residue" evidence="2">
    <location>
        <position position="1"/>
    </location>
</feature>
<feature type="compositionally biased region" description="Basic and acidic residues" evidence="1">
    <location>
        <begin position="51"/>
        <end position="66"/>
    </location>
</feature>